<evidence type="ECO:0000313" key="2">
    <source>
        <dbReference type="Proteomes" id="UP000015103"/>
    </source>
</evidence>
<proteinExistence type="predicted"/>
<dbReference type="Proteomes" id="UP000015103">
    <property type="component" value="Unassembled WGS sequence"/>
</dbReference>
<sequence length="274" mass="31196">MLSRVDSVEEWSKVPTVLTSSVQLNNEVVSPVVSIDEAVLYFKTFDFTKTAGKTLPEKRKFCELFRWMKSPHLQEELSAESDFINSLTQCSLDWADGMQCRILQTIFRCLTGARLDCPLRGTHWQLIGFQGNDPATDLRGVGLFGLLQFLYLTCDQMLPLGLKLYKVANSESQPFPLAVLSLNLTNIVLNVFNTGKLNRECNARKSVINTVNSFYAALLIYTFNIWVTQKKTIKDSGYILKDAEKYCCRNIRKVLKELPKHLQKYDISNVNTVC</sequence>
<accession>T1HQQ4</accession>
<dbReference type="InterPro" id="IPR050868">
    <property type="entry name" value="ELMO_domain-containing"/>
</dbReference>
<dbReference type="RefSeq" id="XP_073969287.1">
    <property type="nucleotide sequence ID" value="XM_074113186.1"/>
</dbReference>
<reference evidence="1" key="1">
    <citation type="submission" date="2015-05" db="UniProtKB">
        <authorList>
            <consortium name="EnsemblMetazoa"/>
        </authorList>
    </citation>
    <scope>IDENTIFICATION</scope>
</reference>
<dbReference type="PANTHER" id="PTHR12771">
    <property type="entry name" value="ENGULFMENT AND CELL MOTILITY"/>
    <property type="match status" value="1"/>
</dbReference>
<dbReference type="EMBL" id="ACPB03020832">
    <property type="status" value="NOT_ANNOTATED_CDS"/>
    <property type="molecule type" value="Genomic_DNA"/>
</dbReference>
<dbReference type="InParanoid" id="T1HQQ4"/>
<dbReference type="Pfam" id="PF04727">
    <property type="entry name" value="ELMO_CED12"/>
    <property type="match status" value="1"/>
</dbReference>
<dbReference type="HOGENOM" id="CLU_060970_1_0_1"/>
<name>T1HQQ4_RHOPR</name>
<protein>
    <submittedName>
        <fullName evidence="1">ELMO domain-containing protein</fullName>
    </submittedName>
</protein>
<keyword evidence="2" id="KW-1185">Reference proteome</keyword>
<dbReference type="InterPro" id="IPR006816">
    <property type="entry name" value="ELMO_dom"/>
</dbReference>
<dbReference type="OMA" id="QSINFEC"/>
<dbReference type="EnsemblMetazoa" id="RPRC006374-RA">
    <property type="protein sequence ID" value="RPRC006374-PA"/>
    <property type="gene ID" value="RPRC006374"/>
</dbReference>
<dbReference type="VEuPathDB" id="VectorBase:RPRC006374"/>
<evidence type="ECO:0000313" key="1">
    <source>
        <dbReference type="EnsemblMetazoa" id="RPRC006374-PA"/>
    </source>
</evidence>
<organism evidence="1 2">
    <name type="scientific">Rhodnius prolixus</name>
    <name type="common">Triatomid bug</name>
    <dbReference type="NCBI Taxonomy" id="13249"/>
    <lineage>
        <taxon>Eukaryota</taxon>
        <taxon>Metazoa</taxon>
        <taxon>Ecdysozoa</taxon>
        <taxon>Arthropoda</taxon>
        <taxon>Hexapoda</taxon>
        <taxon>Insecta</taxon>
        <taxon>Pterygota</taxon>
        <taxon>Neoptera</taxon>
        <taxon>Paraneoptera</taxon>
        <taxon>Hemiptera</taxon>
        <taxon>Heteroptera</taxon>
        <taxon>Panheteroptera</taxon>
        <taxon>Cimicomorpha</taxon>
        <taxon>Reduviidae</taxon>
        <taxon>Triatominae</taxon>
        <taxon>Rhodnius</taxon>
    </lineage>
</organism>
<dbReference type="GeneID" id="141446617"/>
<dbReference type="PROSITE" id="PS51335">
    <property type="entry name" value="ELMO"/>
    <property type="match status" value="1"/>
</dbReference>
<dbReference type="PANTHER" id="PTHR12771:SF2">
    <property type="entry name" value="ELMO DOMAIN-CONTAINING PROTEIN 3"/>
    <property type="match status" value="1"/>
</dbReference>
<dbReference type="AlphaFoldDB" id="T1HQQ4"/>
<dbReference type="eggNOG" id="KOG2998">
    <property type="taxonomic scope" value="Eukaryota"/>
</dbReference>